<dbReference type="Proteomes" id="UP000265520">
    <property type="component" value="Unassembled WGS sequence"/>
</dbReference>
<reference evidence="1 2" key="1">
    <citation type="journal article" date="2018" name="Front. Plant Sci.">
        <title>Red Clover (Trifolium pratense) and Zigzag Clover (T. medium) - A Picture of Genomic Similarities and Differences.</title>
        <authorList>
            <person name="Dluhosova J."/>
            <person name="Istvanek J."/>
            <person name="Nedelnik J."/>
            <person name="Repkova J."/>
        </authorList>
    </citation>
    <scope>NUCLEOTIDE SEQUENCE [LARGE SCALE GENOMIC DNA]</scope>
    <source>
        <strain evidence="2">cv. 10/8</strain>
        <tissue evidence="1">Leaf</tissue>
    </source>
</reference>
<evidence type="ECO:0000313" key="1">
    <source>
        <dbReference type="EMBL" id="MCI97053.1"/>
    </source>
</evidence>
<accession>A0A392WB68</accession>
<organism evidence="1 2">
    <name type="scientific">Trifolium medium</name>
    <dbReference type="NCBI Taxonomy" id="97028"/>
    <lineage>
        <taxon>Eukaryota</taxon>
        <taxon>Viridiplantae</taxon>
        <taxon>Streptophyta</taxon>
        <taxon>Embryophyta</taxon>
        <taxon>Tracheophyta</taxon>
        <taxon>Spermatophyta</taxon>
        <taxon>Magnoliopsida</taxon>
        <taxon>eudicotyledons</taxon>
        <taxon>Gunneridae</taxon>
        <taxon>Pentapetalae</taxon>
        <taxon>rosids</taxon>
        <taxon>fabids</taxon>
        <taxon>Fabales</taxon>
        <taxon>Fabaceae</taxon>
        <taxon>Papilionoideae</taxon>
        <taxon>50 kb inversion clade</taxon>
        <taxon>NPAAA clade</taxon>
        <taxon>Hologalegina</taxon>
        <taxon>IRL clade</taxon>
        <taxon>Trifolieae</taxon>
        <taxon>Trifolium</taxon>
    </lineage>
</organism>
<dbReference type="EMBL" id="LXQA011431363">
    <property type="protein sequence ID" value="MCI97053.1"/>
    <property type="molecule type" value="Genomic_DNA"/>
</dbReference>
<comment type="caution">
    <text evidence="1">The sequence shown here is derived from an EMBL/GenBank/DDBJ whole genome shotgun (WGS) entry which is preliminary data.</text>
</comment>
<keyword evidence="2" id="KW-1185">Reference proteome</keyword>
<name>A0A392WB68_9FABA</name>
<sequence>CDRSEMGGIGSELMVVVAAATDLSRW</sequence>
<proteinExistence type="predicted"/>
<feature type="non-terminal residue" evidence="1">
    <location>
        <position position="1"/>
    </location>
</feature>
<protein>
    <submittedName>
        <fullName evidence="1">Uncharacterized protein</fullName>
    </submittedName>
</protein>
<evidence type="ECO:0000313" key="2">
    <source>
        <dbReference type="Proteomes" id="UP000265520"/>
    </source>
</evidence>
<dbReference type="AlphaFoldDB" id="A0A392WB68"/>